<evidence type="ECO:0000313" key="2">
    <source>
        <dbReference type="EMBL" id="OSY38070.1"/>
    </source>
</evidence>
<dbReference type="OrthoDB" id="3295209at2"/>
<reference evidence="2 3" key="1">
    <citation type="submission" date="2016-09" db="EMBL/GenBank/DDBJ databases">
        <title>Pseudonocardia autotrophica DSM535, a candidate organism with high potential of specific P450 cytochromes.</title>
        <authorList>
            <person name="Grumaz C."/>
            <person name="Vainshtein Y."/>
            <person name="Kirstahler P."/>
            <person name="Sohn K."/>
        </authorList>
    </citation>
    <scope>NUCLEOTIDE SEQUENCE [LARGE SCALE GENOMIC DNA]</scope>
    <source>
        <strain evidence="2 3">DSM 535</strain>
    </source>
</reference>
<dbReference type="Proteomes" id="UP000194360">
    <property type="component" value="Unassembled WGS sequence"/>
</dbReference>
<dbReference type="PANTHER" id="PTHR35908">
    <property type="entry name" value="HYPOTHETICAL FUSION PROTEIN"/>
    <property type="match status" value="1"/>
</dbReference>
<dbReference type="Gene3D" id="3.10.180.10">
    <property type="entry name" value="2,3-Dihydroxybiphenyl 1,2-Dioxygenase, domain 1"/>
    <property type="match status" value="1"/>
</dbReference>
<dbReference type="InterPro" id="IPR029068">
    <property type="entry name" value="Glyas_Bleomycin-R_OHBP_Dase"/>
</dbReference>
<name>A0A1Y2MS76_PSEAH</name>
<dbReference type="EMBL" id="MIGB01000025">
    <property type="protein sequence ID" value="OSY38070.1"/>
    <property type="molecule type" value="Genomic_DNA"/>
</dbReference>
<dbReference type="AlphaFoldDB" id="A0A1Y2MS76"/>
<organism evidence="2 3">
    <name type="scientific">Pseudonocardia autotrophica</name>
    <name type="common">Amycolata autotrophica</name>
    <name type="synonym">Nocardia autotrophica</name>
    <dbReference type="NCBI Taxonomy" id="2074"/>
    <lineage>
        <taxon>Bacteria</taxon>
        <taxon>Bacillati</taxon>
        <taxon>Actinomycetota</taxon>
        <taxon>Actinomycetes</taxon>
        <taxon>Pseudonocardiales</taxon>
        <taxon>Pseudonocardiaceae</taxon>
        <taxon>Pseudonocardia</taxon>
    </lineage>
</organism>
<evidence type="ECO:0000259" key="1">
    <source>
        <dbReference type="PROSITE" id="PS51819"/>
    </source>
</evidence>
<dbReference type="SUPFAM" id="SSF54593">
    <property type="entry name" value="Glyoxalase/Bleomycin resistance protein/Dihydroxybiphenyl dioxygenase"/>
    <property type="match status" value="1"/>
</dbReference>
<dbReference type="InterPro" id="IPR037523">
    <property type="entry name" value="VOC_core"/>
</dbReference>
<evidence type="ECO:0000313" key="3">
    <source>
        <dbReference type="Proteomes" id="UP000194360"/>
    </source>
</evidence>
<feature type="domain" description="VOC" evidence="1">
    <location>
        <begin position="4"/>
        <end position="115"/>
    </location>
</feature>
<dbReference type="Pfam" id="PF18029">
    <property type="entry name" value="Glyoxalase_6"/>
    <property type="match status" value="1"/>
</dbReference>
<comment type="caution">
    <text evidence="2">The sequence shown here is derived from an EMBL/GenBank/DDBJ whole genome shotgun (WGS) entry which is preliminary data.</text>
</comment>
<dbReference type="CDD" id="cd06587">
    <property type="entry name" value="VOC"/>
    <property type="match status" value="1"/>
</dbReference>
<dbReference type="RefSeq" id="WP_085914439.1">
    <property type="nucleotide sequence ID" value="NZ_AP018920.1"/>
</dbReference>
<sequence>MKVTWEALTIDVRDPVASARWWAATLDWEITSHEPAGVEVHPPDRQGPSLFFVENYGAKLGKNRLHLDLAAEDQAAVLEQLISRGATRVDIGQAPDADCVVLSDPDGNEFCLLEPHGAS</sequence>
<dbReference type="InterPro" id="IPR041581">
    <property type="entry name" value="Glyoxalase_6"/>
</dbReference>
<accession>A0A1Y2MS76</accession>
<gene>
    <name evidence="2" type="ORF">BG845_04243</name>
</gene>
<proteinExistence type="predicted"/>
<dbReference type="STRING" id="2074.BG845_04243"/>
<dbReference type="PANTHER" id="PTHR35908:SF1">
    <property type="entry name" value="CONSERVED PROTEIN"/>
    <property type="match status" value="1"/>
</dbReference>
<protein>
    <submittedName>
        <fullName evidence="2">Glyoxalase-like domain protein</fullName>
    </submittedName>
</protein>
<dbReference type="PROSITE" id="PS51819">
    <property type="entry name" value="VOC"/>
    <property type="match status" value="1"/>
</dbReference>
<keyword evidence="3" id="KW-1185">Reference proteome</keyword>